<feature type="region of interest" description="Disordered" evidence="1">
    <location>
        <begin position="1"/>
        <end position="158"/>
    </location>
</feature>
<comment type="caution">
    <text evidence="2">The sequence shown here is derived from an EMBL/GenBank/DDBJ whole genome shotgun (WGS) entry which is preliminary data.</text>
</comment>
<feature type="region of interest" description="Disordered" evidence="1">
    <location>
        <begin position="176"/>
        <end position="492"/>
    </location>
</feature>
<evidence type="ECO:0000313" key="3">
    <source>
        <dbReference type="Proteomes" id="UP000279236"/>
    </source>
</evidence>
<protein>
    <submittedName>
        <fullName evidence="2">Uncharacterized protein</fullName>
    </submittedName>
</protein>
<reference evidence="2 3" key="1">
    <citation type="submission" date="2018-11" db="EMBL/GenBank/DDBJ databases">
        <title>Genome sequence of Apiotrichum porosum DSM 27194.</title>
        <authorList>
            <person name="Aliyu H."/>
            <person name="Gorte O."/>
            <person name="Ochsenreither K."/>
        </authorList>
    </citation>
    <scope>NUCLEOTIDE SEQUENCE [LARGE SCALE GENOMIC DNA]</scope>
    <source>
        <strain evidence="2 3">DSM 27194</strain>
    </source>
</reference>
<proteinExistence type="predicted"/>
<dbReference type="PANTHER" id="PTHR28307:SF2">
    <property type="entry name" value="PROTEIN PAL1"/>
    <property type="match status" value="1"/>
</dbReference>
<feature type="compositionally biased region" description="Low complexity" evidence="1">
    <location>
        <begin position="336"/>
        <end position="350"/>
    </location>
</feature>
<feature type="compositionally biased region" description="Polar residues" evidence="1">
    <location>
        <begin position="62"/>
        <end position="78"/>
    </location>
</feature>
<dbReference type="OrthoDB" id="5352132at2759"/>
<feature type="compositionally biased region" description="Gly residues" evidence="1">
    <location>
        <begin position="379"/>
        <end position="396"/>
    </location>
</feature>
<feature type="compositionally biased region" description="Basic and acidic residues" evidence="1">
    <location>
        <begin position="284"/>
        <end position="296"/>
    </location>
</feature>
<dbReference type="InterPro" id="IPR013226">
    <property type="entry name" value="Pal1"/>
</dbReference>
<dbReference type="AlphaFoldDB" id="A0A427XNI2"/>
<dbReference type="GeneID" id="39593457"/>
<keyword evidence="3" id="KW-1185">Reference proteome</keyword>
<feature type="compositionally biased region" description="Polar residues" evidence="1">
    <location>
        <begin position="28"/>
        <end position="41"/>
    </location>
</feature>
<feature type="compositionally biased region" description="Basic and acidic residues" evidence="1">
    <location>
        <begin position="110"/>
        <end position="134"/>
    </location>
</feature>
<dbReference type="Proteomes" id="UP000279236">
    <property type="component" value="Unassembled WGS sequence"/>
</dbReference>
<name>A0A427XNI2_9TREE</name>
<dbReference type="EMBL" id="RSCE01000008">
    <property type="protein sequence ID" value="RSH80338.1"/>
    <property type="molecule type" value="Genomic_DNA"/>
</dbReference>
<dbReference type="STRING" id="105984.A0A427XNI2"/>
<dbReference type="GO" id="GO:0005737">
    <property type="term" value="C:cytoplasm"/>
    <property type="evidence" value="ECO:0007669"/>
    <property type="project" value="TreeGrafter"/>
</dbReference>
<feature type="compositionally biased region" description="Low complexity" evidence="1">
    <location>
        <begin position="204"/>
        <end position="213"/>
    </location>
</feature>
<organism evidence="2 3">
    <name type="scientific">Apiotrichum porosum</name>
    <dbReference type="NCBI Taxonomy" id="105984"/>
    <lineage>
        <taxon>Eukaryota</taxon>
        <taxon>Fungi</taxon>
        <taxon>Dikarya</taxon>
        <taxon>Basidiomycota</taxon>
        <taxon>Agaricomycotina</taxon>
        <taxon>Tremellomycetes</taxon>
        <taxon>Trichosporonales</taxon>
        <taxon>Trichosporonaceae</taxon>
        <taxon>Apiotrichum</taxon>
    </lineage>
</organism>
<accession>A0A427XNI2</accession>
<feature type="compositionally biased region" description="Polar residues" evidence="1">
    <location>
        <begin position="93"/>
        <end position="105"/>
    </location>
</feature>
<feature type="compositionally biased region" description="Low complexity" evidence="1">
    <location>
        <begin position="242"/>
        <end position="255"/>
    </location>
</feature>
<evidence type="ECO:0000313" key="2">
    <source>
        <dbReference type="EMBL" id="RSH80338.1"/>
    </source>
</evidence>
<dbReference type="Pfam" id="PF08316">
    <property type="entry name" value="Pal1"/>
    <property type="match status" value="1"/>
</dbReference>
<feature type="compositionally biased region" description="Low complexity" evidence="1">
    <location>
        <begin position="479"/>
        <end position="492"/>
    </location>
</feature>
<gene>
    <name evidence="2" type="ORF">EHS24_008914</name>
</gene>
<dbReference type="RefSeq" id="XP_028475285.1">
    <property type="nucleotide sequence ID" value="XM_028624213.1"/>
</dbReference>
<dbReference type="PANTHER" id="PTHR28307">
    <property type="entry name" value="PROTEIN PAL1"/>
    <property type="match status" value="1"/>
</dbReference>
<evidence type="ECO:0000256" key="1">
    <source>
        <dbReference type="SAM" id="MobiDB-lite"/>
    </source>
</evidence>
<sequence length="492" mass="51435">MANAFARPQYSDPNDLATAVRDVVHINRNGTSQPVPSSSSHLAGGGPRSASPHMPGAFQPAHTHSNLNPDAVTMSSKNKMAEAENPFAEPSEASVQFVNTSSSSGAARLSPDDRDADRDTKKAERRTERRERRQITQGQTKDAASKKGSRHADVIDTWDPTGLGSAMWHHSGPYDAAAPSRNLNQPRAPMQAFGLPGQPGGPPAAGAGAGAAAPAPPRTGPTAISLPPPVPAKTGEHERRASAAARPTSGRRSSGGLSGQYSTSVPTSGGGYFGGEAPQEDEETAWRRRQREEKQRALKAAWGIDTPEPFEDFGFSPREDTVDLADSNDYPVGSVNNNNSNNNNNRAARSPGLRLGSLGAPRSPPLPEDTAVSPTGDQPIGGFGSGGVGGRPGGGVKRTKSLMQKIKSMVRQKSDENVPPVPPALGPRSQSMSAASDTLGRHPPVSPGWRNAPVLEEEEGGSDGGYGNYNDFPAGWEHPTGATPPAAVPTRI</sequence>